<keyword evidence="7" id="KW-0326">Glycosidase</keyword>
<dbReference type="KEGG" id="acz:Acaty_c1752"/>
<dbReference type="GO" id="GO:0032993">
    <property type="term" value="C:protein-DNA complex"/>
    <property type="evidence" value="ECO:0007669"/>
    <property type="project" value="TreeGrafter"/>
</dbReference>
<dbReference type="GO" id="GO:0006285">
    <property type="term" value="P:base-excision repair, AP site formation"/>
    <property type="evidence" value="ECO:0007669"/>
    <property type="project" value="TreeGrafter"/>
</dbReference>
<dbReference type="PANTHER" id="PTHR43003">
    <property type="entry name" value="DNA-3-METHYLADENINE GLYCOSYLASE"/>
    <property type="match status" value="1"/>
</dbReference>
<dbReference type="HOGENOM" id="CLU_000445_72_3_6"/>
<dbReference type="GO" id="GO:0043916">
    <property type="term" value="F:DNA-7-methylguanine glycosylase activity"/>
    <property type="evidence" value="ECO:0007669"/>
    <property type="project" value="TreeGrafter"/>
</dbReference>
<comment type="catalytic activity">
    <reaction evidence="1">
        <text>Hydrolysis of alkylated DNA, releasing 3-methyladenine, 3-methylguanine, 7-methylguanine and 7-methyladenine.</text>
        <dbReference type="EC" id="3.2.2.21"/>
    </reaction>
</comment>
<dbReference type="InterPro" id="IPR051912">
    <property type="entry name" value="Alkylbase_DNA_Glycosylase/TA"/>
</dbReference>
<dbReference type="GO" id="GO:0032131">
    <property type="term" value="F:alkylated DNA binding"/>
    <property type="evidence" value="ECO:0007669"/>
    <property type="project" value="TreeGrafter"/>
</dbReference>
<gene>
    <name evidence="7" type="ORF">Acaty_c1752</name>
</gene>
<keyword evidence="4" id="KW-0227">DNA damage</keyword>
<feature type="domain" description="HhH-GPD" evidence="6">
    <location>
        <begin position="142"/>
        <end position="306"/>
    </location>
</feature>
<dbReference type="Pfam" id="PF00730">
    <property type="entry name" value="HhH-GPD"/>
    <property type="match status" value="1"/>
</dbReference>
<dbReference type="InterPro" id="IPR037046">
    <property type="entry name" value="AlkA_N_sf"/>
</dbReference>
<dbReference type="eggNOG" id="COG0122">
    <property type="taxonomic scope" value="Bacteria"/>
</dbReference>
<name>A0A060A0C2_ACICK</name>
<accession>A0A060A0C2</accession>
<dbReference type="Proteomes" id="UP000005522">
    <property type="component" value="Chromosome"/>
</dbReference>
<dbReference type="CDD" id="cd00056">
    <property type="entry name" value="ENDO3c"/>
    <property type="match status" value="1"/>
</dbReference>
<organism evidence="7 8">
    <name type="scientific">Acidithiobacillus caldus (strain ATCC 51756 / DSM 8584 / KU)</name>
    <dbReference type="NCBI Taxonomy" id="637389"/>
    <lineage>
        <taxon>Bacteria</taxon>
        <taxon>Pseudomonadati</taxon>
        <taxon>Pseudomonadota</taxon>
        <taxon>Acidithiobacillia</taxon>
        <taxon>Acidithiobacillales</taxon>
        <taxon>Acidithiobacillaceae</taxon>
        <taxon>Acidithiobacillus</taxon>
    </lineage>
</organism>
<reference evidence="7 8" key="1">
    <citation type="journal article" date="2009" name="J. Bacteriol.">
        <title>Draft genome sequence of the extremely acidophilic bacterium Acidithiobacillus caldus ATCC 51756 reveals metabolic versatility in the genus Acidithiobacillus.</title>
        <authorList>
            <person name="Valdes J."/>
            <person name="Quatrini R."/>
            <person name="Hallberg K."/>
            <person name="Dopson M."/>
            <person name="Valenzuela P.D."/>
            <person name="Holmes D.S."/>
        </authorList>
    </citation>
    <scope>NUCLEOTIDE SEQUENCE [LARGE SCALE GENOMIC DNA]</scope>
    <source>
        <strain evidence="8">ATCC 51756 / DSM 8584 / KU</strain>
    </source>
</reference>
<dbReference type="InterPro" id="IPR000035">
    <property type="entry name" value="Alkylbase_DNA_glycsylse_CS"/>
</dbReference>
<evidence type="ECO:0000313" key="7">
    <source>
        <dbReference type="EMBL" id="AIA55612.1"/>
    </source>
</evidence>
<dbReference type="PANTHER" id="PTHR43003:SF5">
    <property type="entry name" value="DNA-3-METHYLADENINE GLYCOSYLASE"/>
    <property type="match status" value="1"/>
</dbReference>
<dbReference type="AlphaFoldDB" id="A0A060A0C2"/>
<evidence type="ECO:0000256" key="3">
    <source>
        <dbReference type="ARBA" id="ARBA00012000"/>
    </source>
</evidence>
<evidence type="ECO:0000313" key="8">
    <source>
        <dbReference type="Proteomes" id="UP000005522"/>
    </source>
</evidence>
<dbReference type="Gene3D" id="1.10.340.30">
    <property type="entry name" value="Hypothetical protein, domain 2"/>
    <property type="match status" value="1"/>
</dbReference>
<dbReference type="PROSITE" id="PS00516">
    <property type="entry name" value="ALKYLBASE_DNA_GLYCOS"/>
    <property type="match status" value="1"/>
</dbReference>
<evidence type="ECO:0000256" key="2">
    <source>
        <dbReference type="ARBA" id="ARBA00010817"/>
    </source>
</evidence>
<protein>
    <recommendedName>
        <fullName evidence="3">DNA-3-methyladenine glycosylase II</fullName>
        <ecNumber evidence="3">3.2.2.21</ecNumber>
    </recommendedName>
</protein>
<evidence type="ECO:0000256" key="5">
    <source>
        <dbReference type="ARBA" id="ARBA00023204"/>
    </source>
</evidence>
<dbReference type="EMBL" id="CP005986">
    <property type="protein sequence ID" value="AIA55612.1"/>
    <property type="molecule type" value="Genomic_DNA"/>
</dbReference>
<sequence length="313" mass="35812">MYALFRLIVGYFSLHPSPPFRLDLTVWGLRRQAHNAMDVWEQDAYLRTWNYGETRLALRLWQTRGVEEPMLEGEIYAGPDDDRAIAWVCERLQWILGLDRDLTPWYVFAAEDPRLASLRERYRGFRPPRFDSLYEGLINAVACQQVSLQVGILLLNRLCRVCEGDSGGLNQTLLFPTPQQLLEQEPELLRSLGFSRQKVRGLRAVAEAARAGDLDERAWQGMPAEAIRERLTQIPGIGRWSAEYVLLRALGRLDIFPGDDVGGRKGLLRWLGAEARAVGYEDTLAHLKAWAPFAGMVYFFMLLRRLEEAGYIA</sequence>
<evidence type="ECO:0000256" key="4">
    <source>
        <dbReference type="ARBA" id="ARBA00022763"/>
    </source>
</evidence>
<dbReference type="GO" id="GO:0008725">
    <property type="term" value="F:DNA-3-methyladenine glycosylase activity"/>
    <property type="evidence" value="ECO:0007669"/>
    <property type="project" value="TreeGrafter"/>
</dbReference>
<dbReference type="Gene3D" id="3.30.310.20">
    <property type="entry name" value="DNA-3-methyladenine glycosylase AlkA, N-terminal domain"/>
    <property type="match status" value="1"/>
</dbReference>
<dbReference type="InterPro" id="IPR011257">
    <property type="entry name" value="DNA_glycosylase"/>
</dbReference>
<keyword evidence="7" id="KW-0378">Hydrolase</keyword>
<dbReference type="SMART" id="SM00478">
    <property type="entry name" value="ENDO3c"/>
    <property type="match status" value="1"/>
</dbReference>
<dbReference type="InterPro" id="IPR003265">
    <property type="entry name" value="HhH-GPD_domain"/>
</dbReference>
<evidence type="ECO:0000259" key="6">
    <source>
        <dbReference type="SMART" id="SM00478"/>
    </source>
</evidence>
<keyword evidence="5" id="KW-0234">DNA repair</keyword>
<dbReference type="RefSeq" id="WP_153801821.1">
    <property type="nucleotide sequence ID" value="NZ_CP005986.1"/>
</dbReference>
<dbReference type="SUPFAM" id="SSF48150">
    <property type="entry name" value="DNA-glycosylase"/>
    <property type="match status" value="1"/>
</dbReference>
<proteinExistence type="inferred from homology"/>
<comment type="similarity">
    <text evidence="2">Belongs to the alkylbase DNA glycosidase AlkA family.</text>
</comment>
<dbReference type="EC" id="3.2.2.21" evidence="3"/>
<evidence type="ECO:0000256" key="1">
    <source>
        <dbReference type="ARBA" id="ARBA00000086"/>
    </source>
</evidence>
<dbReference type="GO" id="GO:0006307">
    <property type="term" value="P:DNA alkylation repair"/>
    <property type="evidence" value="ECO:0007669"/>
    <property type="project" value="TreeGrafter"/>
</dbReference>